<comment type="caution">
    <text evidence="2">The sequence shown here is derived from an EMBL/GenBank/DDBJ whole genome shotgun (WGS) entry which is preliminary data.</text>
</comment>
<gene>
    <name evidence="2" type="ORF">EBI00_08315</name>
</gene>
<feature type="signal peptide" evidence="1">
    <location>
        <begin position="1"/>
        <end position="23"/>
    </location>
</feature>
<evidence type="ECO:0000256" key="1">
    <source>
        <dbReference type="SAM" id="SignalP"/>
    </source>
</evidence>
<organism evidence="2 3">
    <name type="scientific">Marinomonas hwangdonensis</name>
    <dbReference type="NCBI Taxonomy" id="1053647"/>
    <lineage>
        <taxon>Bacteria</taxon>
        <taxon>Pseudomonadati</taxon>
        <taxon>Pseudomonadota</taxon>
        <taxon>Gammaproteobacteria</taxon>
        <taxon>Oceanospirillales</taxon>
        <taxon>Oceanospirillaceae</taxon>
        <taxon>Marinomonas</taxon>
    </lineage>
</organism>
<dbReference type="OrthoDB" id="6097343at2"/>
<reference evidence="2 3" key="1">
    <citation type="journal article" date="2012" name="Int. J. Syst. Evol. Microbiol.">
        <title>Marinomonas hwangdonensis sp. nov., isolated from seawater.</title>
        <authorList>
            <person name="Jung Y.T."/>
            <person name="Oh T.K."/>
            <person name="Yoon J.H."/>
        </authorList>
    </citation>
    <scope>NUCLEOTIDE SEQUENCE [LARGE SCALE GENOMIC DNA]</scope>
    <source>
        <strain evidence="2 3">HDW-15</strain>
    </source>
</reference>
<dbReference type="Proteomes" id="UP000280507">
    <property type="component" value="Unassembled WGS sequence"/>
</dbReference>
<feature type="chain" id="PRO_5018152391" description="DUF4139 domain-containing protein" evidence="1">
    <location>
        <begin position="24"/>
        <end position="408"/>
    </location>
</feature>
<evidence type="ECO:0000313" key="3">
    <source>
        <dbReference type="Proteomes" id="UP000280507"/>
    </source>
</evidence>
<keyword evidence="1" id="KW-0732">Signal</keyword>
<sequence length="408" mass="45386">MKITRTHLCLAIVLGTSSYSAFSAGLNAVIGLNSSQIIEAASSLSFAPNQGTYLPLKEDFSPISHGQTSAYSNWLSEIDKKVTVEHKQRDLHYTGKLSKIDQDNRSFSLTINNRLTAFPLDDFYLIPLDDETHSAPGESNYRVSYQTSQLSWSPQLNILFNGDSVSLSQQALIHNYSGSRIQLQNSMLHYASRQPTHSFKAERSLMAMSSDQSIDYQDNEITYALNASPLTLAPYSTTLIPLPSSKTSVSQQIHTARIQDYGNMRGATELNFYNQIHFTLPQDGLPGEYKTFQQRDGLLIPGNIIQLDNVRSGVEVKVAANKSRDVRGTLTMLSATSHTLPSTQVWQAKIENHVNQEQDYSIHHSVNGVIEKIESDEATQQDARSLVLNGRLDGKAQKVITYTVILNK</sequence>
<dbReference type="EMBL" id="RIZG01000004">
    <property type="protein sequence ID" value="RNF50957.1"/>
    <property type="molecule type" value="Genomic_DNA"/>
</dbReference>
<protein>
    <recommendedName>
        <fullName evidence="4">DUF4139 domain-containing protein</fullName>
    </recommendedName>
</protein>
<name>A0A3M8Q4A8_9GAMM</name>
<proteinExistence type="predicted"/>
<dbReference type="RefSeq" id="WP_123095470.1">
    <property type="nucleotide sequence ID" value="NZ_RIZG01000004.1"/>
</dbReference>
<dbReference type="AlphaFoldDB" id="A0A3M8Q4A8"/>
<keyword evidence="3" id="KW-1185">Reference proteome</keyword>
<evidence type="ECO:0008006" key="4">
    <source>
        <dbReference type="Google" id="ProtNLM"/>
    </source>
</evidence>
<evidence type="ECO:0000313" key="2">
    <source>
        <dbReference type="EMBL" id="RNF50957.1"/>
    </source>
</evidence>
<accession>A0A3M8Q4A8</accession>